<sequence>MGAGPTEDQSLFPPPSGTKFDDYFEGLGGTCYEDLLGLLIPADSESSCPPTCSRYFEGGSSFQFLKREYQLQKLSKRYVRVDDKKGVLVEESGSASLPAIGFQFDQDRTQSVQKKRKREKVLVPELHGRKEVQNGNDTSLAESNDLKKGSNRADEVCGGQGLLYVLCPFCSRVNKVAAQHEGLRLFCGHCKEIFVYPATPGVPVPGQDERKLASTPSEKKVE</sequence>
<feature type="compositionally biased region" description="Polar residues" evidence="1">
    <location>
        <begin position="133"/>
        <end position="142"/>
    </location>
</feature>
<gene>
    <name evidence="2" type="ORF">PBIL07802_LOCUS9904</name>
</gene>
<protein>
    <submittedName>
        <fullName evidence="2">Uncharacterized protein</fullName>
    </submittedName>
</protein>
<evidence type="ECO:0000256" key="1">
    <source>
        <dbReference type="SAM" id="MobiDB-lite"/>
    </source>
</evidence>
<dbReference type="EMBL" id="HBIB01015335">
    <property type="protein sequence ID" value="CAE0247712.1"/>
    <property type="molecule type" value="Transcribed_RNA"/>
</dbReference>
<evidence type="ECO:0000313" key="2">
    <source>
        <dbReference type="EMBL" id="CAE0247712.1"/>
    </source>
</evidence>
<dbReference type="AlphaFoldDB" id="A0A7S3G416"/>
<reference evidence="2" key="1">
    <citation type="submission" date="2021-01" db="EMBL/GenBank/DDBJ databases">
        <authorList>
            <person name="Corre E."/>
            <person name="Pelletier E."/>
            <person name="Niang G."/>
            <person name="Scheremetjew M."/>
            <person name="Finn R."/>
            <person name="Kale V."/>
            <person name="Holt S."/>
            <person name="Cochrane G."/>
            <person name="Meng A."/>
            <person name="Brown T."/>
            <person name="Cohen L."/>
        </authorList>
    </citation>
    <scope>NUCLEOTIDE SEQUENCE</scope>
    <source>
        <strain evidence="2">NIES-2562</strain>
    </source>
</reference>
<feature type="region of interest" description="Disordered" evidence="1">
    <location>
        <begin position="126"/>
        <end position="151"/>
    </location>
</feature>
<organism evidence="2">
    <name type="scientific">Palpitomonas bilix</name>
    <dbReference type="NCBI Taxonomy" id="652834"/>
    <lineage>
        <taxon>Eukaryota</taxon>
        <taxon>Eukaryota incertae sedis</taxon>
    </lineage>
</organism>
<proteinExistence type="predicted"/>
<accession>A0A7S3G416</accession>
<name>A0A7S3G416_9EUKA</name>